<comment type="caution">
    <text evidence="1">The sequence shown here is derived from an EMBL/GenBank/DDBJ whole genome shotgun (WGS) entry which is preliminary data.</text>
</comment>
<dbReference type="PANTHER" id="PTHR34209:SF3">
    <property type="entry name" value="RHODANESE_CELL CYCLE CONTROL PHOSPHATASE SUPERFAMILY PROTEIN"/>
    <property type="match status" value="1"/>
</dbReference>
<proteinExistence type="predicted"/>
<accession>A0A4U5QYQ1</accession>
<dbReference type="GO" id="GO:0090333">
    <property type="term" value="P:regulation of stomatal closure"/>
    <property type="evidence" value="ECO:0007669"/>
    <property type="project" value="InterPro"/>
</dbReference>
<dbReference type="AlphaFoldDB" id="A0A4U5QYQ1"/>
<dbReference type="GO" id="GO:0071277">
    <property type="term" value="P:cellular response to calcium ion"/>
    <property type="evidence" value="ECO:0007669"/>
    <property type="project" value="InterPro"/>
</dbReference>
<name>A0A4U5QYQ1_POPAL</name>
<dbReference type="GO" id="GO:0009704">
    <property type="term" value="P:de-etiolation"/>
    <property type="evidence" value="ECO:0007669"/>
    <property type="project" value="InterPro"/>
</dbReference>
<gene>
    <name evidence="1" type="ORF">D5086_0000023420</name>
</gene>
<sequence>MALNLVGIVYMKVLRERDGIPDLRRAARFLSASVTLPKVDGPARKLLKGGRDLDDILPAAVIQNLKVVQDRYRVIVMDADGSRSTDIARSLRKLGVKASIWNL</sequence>
<evidence type="ECO:0000313" key="1">
    <source>
        <dbReference type="EMBL" id="TKS16442.1"/>
    </source>
</evidence>
<dbReference type="InterPro" id="IPR044690">
    <property type="entry name" value="CAS_plant"/>
</dbReference>
<protein>
    <submittedName>
        <fullName evidence="1">Uncharacterized protein</fullName>
    </submittedName>
</protein>
<dbReference type="PANTHER" id="PTHR34209">
    <property type="entry name" value="RHODANESE/CELL CYCLE CONTROL PHOSPHATASE SUPERFAMILY PROTEIN"/>
    <property type="match status" value="1"/>
</dbReference>
<reference evidence="1" key="1">
    <citation type="submission" date="2018-10" db="EMBL/GenBank/DDBJ databases">
        <title>Population genomic analysis revealed the cold adaptation of white poplar.</title>
        <authorList>
            <person name="Liu Y.-J."/>
        </authorList>
    </citation>
    <scope>NUCLEOTIDE SEQUENCE [LARGE SCALE GENOMIC DNA]</scope>
    <source>
        <strain evidence="1">PAL-ZL1</strain>
    </source>
</reference>
<dbReference type="EMBL" id="RCHU01000061">
    <property type="protein sequence ID" value="TKS16442.1"/>
    <property type="molecule type" value="Genomic_DNA"/>
</dbReference>
<dbReference type="STRING" id="43335.A0A4U5QYQ1"/>
<organism evidence="1">
    <name type="scientific">Populus alba</name>
    <name type="common">White poplar</name>
    <dbReference type="NCBI Taxonomy" id="43335"/>
    <lineage>
        <taxon>Eukaryota</taxon>
        <taxon>Viridiplantae</taxon>
        <taxon>Streptophyta</taxon>
        <taxon>Embryophyta</taxon>
        <taxon>Tracheophyta</taxon>
        <taxon>Spermatophyta</taxon>
        <taxon>Magnoliopsida</taxon>
        <taxon>eudicotyledons</taxon>
        <taxon>Gunneridae</taxon>
        <taxon>Pentapetalae</taxon>
        <taxon>rosids</taxon>
        <taxon>fabids</taxon>
        <taxon>Malpighiales</taxon>
        <taxon>Salicaceae</taxon>
        <taxon>Saliceae</taxon>
        <taxon>Populus</taxon>
    </lineage>
</organism>